<dbReference type="PANTHER" id="PTHR38340:SF1">
    <property type="entry name" value="S-LAYER PROTEIN"/>
    <property type="match status" value="1"/>
</dbReference>
<dbReference type="InterPro" id="IPR018511">
    <property type="entry name" value="Hemolysin-typ_Ca-bd_CS"/>
</dbReference>
<dbReference type="GO" id="GO:0005576">
    <property type="term" value="C:extracellular region"/>
    <property type="evidence" value="ECO:0007669"/>
    <property type="project" value="UniProtKB-SubCell"/>
</dbReference>
<protein>
    <submittedName>
        <fullName evidence="3">Calcium-binding protein</fullName>
    </submittedName>
</protein>
<evidence type="ECO:0000313" key="3">
    <source>
        <dbReference type="EMBL" id="THH35107.1"/>
    </source>
</evidence>
<dbReference type="InterPro" id="IPR050557">
    <property type="entry name" value="RTX_toxin/Mannuronan_C5-epim"/>
</dbReference>
<dbReference type="SUPFAM" id="SSF51120">
    <property type="entry name" value="beta-Roll"/>
    <property type="match status" value="3"/>
</dbReference>
<dbReference type="InterPro" id="IPR011049">
    <property type="entry name" value="Serralysin-like_metalloprot_C"/>
</dbReference>
<reference evidence="3 4" key="1">
    <citation type="submission" date="2019-04" db="EMBL/GenBank/DDBJ databases">
        <title>Shimia ponticola sp. nov., isolated from seawater.</title>
        <authorList>
            <person name="Kim Y.-O."/>
            <person name="Yoon J.-H."/>
        </authorList>
    </citation>
    <scope>NUCLEOTIDE SEQUENCE [LARGE SCALE GENOMIC DNA]</scope>
    <source>
        <strain evidence="3 4">MYP11</strain>
    </source>
</reference>
<dbReference type="PROSITE" id="PS00330">
    <property type="entry name" value="HEMOLYSIN_CALCIUM"/>
    <property type="match status" value="1"/>
</dbReference>
<dbReference type="Proteomes" id="UP000306602">
    <property type="component" value="Unassembled WGS sequence"/>
</dbReference>
<dbReference type="InterPro" id="IPR001343">
    <property type="entry name" value="Hemolysn_Ca-bd"/>
</dbReference>
<sequence>MALGRTPVASIQELIMSIKSLSGYSFTVTADGSYEYLGDILRGGDDPLFSGFEISASTGGTQNAFGLPQIALTGIDGGTEAAFLIASSTDERIYAYEVTLPGGDMLEVLEYVRGDGESGEILIIGGDFSALGDGSEGLSALISAMGSAAAIEIGTVFEADDLPVIEAAADYYSDTPAHSSRLVLGGSEANILKLGDGADYVFSGDGDDWISASGNHGAQVGDSLFEIYEVQTIEGGFGNDTIKFIDDGAGTIIGDAGDDRIFGGEYNDILIGGLTTYEGIEYTDNDVIVGNGGDDAIYGGEGDDWMHGGAGNDEIYANMGSNTLRGGDGHDYLNAGAYADADTDVNKLFGGDGNDFFHVDVSRNYLVGGAGDDSFFIFGGAATIWGGTGEDTIFVNDDALDSGIRVKDFTVGEDIINLADALIAAQDFDTLMAGAEQKSWGTKISDGDGALYLLDTTVSDLSASDFVF</sequence>
<dbReference type="Gene3D" id="2.150.10.10">
    <property type="entry name" value="Serralysin-like metalloprotease, C-terminal"/>
    <property type="match status" value="2"/>
</dbReference>
<evidence type="ECO:0000256" key="2">
    <source>
        <dbReference type="ARBA" id="ARBA00022525"/>
    </source>
</evidence>
<name>A0A4S4N9Q3_9RHOB</name>
<accession>A0A4S4N9Q3</accession>
<dbReference type="GO" id="GO:0005509">
    <property type="term" value="F:calcium ion binding"/>
    <property type="evidence" value="ECO:0007669"/>
    <property type="project" value="InterPro"/>
</dbReference>
<organism evidence="3 4">
    <name type="scientific">Aliishimia ponticola</name>
    <dbReference type="NCBI Taxonomy" id="2499833"/>
    <lineage>
        <taxon>Bacteria</taxon>
        <taxon>Pseudomonadati</taxon>
        <taxon>Pseudomonadota</taxon>
        <taxon>Alphaproteobacteria</taxon>
        <taxon>Rhodobacterales</taxon>
        <taxon>Paracoccaceae</taxon>
        <taxon>Aliishimia</taxon>
    </lineage>
</organism>
<dbReference type="PANTHER" id="PTHR38340">
    <property type="entry name" value="S-LAYER PROTEIN"/>
    <property type="match status" value="1"/>
</dbReference>
<dbReference type="PRINTS" id="PR00313">
    <property type="entry name" value="CABNDNGRPT"/>
</dbReference>
<dbReference type="OrthoDB" id="7926438at2"/>
<gene>
    <name evidence="3" type="ORF">E4Z66_14880</name>
</gene>
<evidence type="ECO:0000313" key="4">
    <source>
        <dbReference type="Proteomes" id="UP000306602"/>
    </source>
</evidence>
<proteinExistence type="predicted"/>
<dbReference type="EMBL" id="SRKY01000004">
    <property type="protein sequence ID" value="THH35107.1"/>
    <property type="molecule type" value="Genomic_DNA"/>
</dbReference>
<comment type="subcellular location">
    <subcellularLocation>
        <location evidence="1">Secreted</location>
    </subcellularLocation>
</comment>
<keyword evidence="4" id="KW-1185">Reference proteome</keyword>
<dbReference type="AlphaFoldDB" id="A0A4S4N9Q3"/>
<dbReference type="Pfam" id="PF00353">
    <property type="entry name" value="HemolysinCabind"/>
    <property type="match status" value="7"/>
</dbReference>
<keyword evidence="2" id="KW-0964">Secreted</keyword>
<comment type="caution">
    <text evidence="3">The sequence shown here is derived from an EMBL/GenBank/DDBJ whole genome shotgun (WGS) entry which is preliminary data.</text>
</comment>
<evidence type="ECO:0000256" key="1">
    <source>
        <dbReference type="ARBA" id="ARBA00004613"/>
    </source>
</evidence>